<reference evidence="10 11" key="1">
    <citation type="submission" date="2019-07" db="EMBL/GenBank/DDBJ databases">
        <title>Genomes of Cafeteria roenbergensis.</title>
        <authorList>
            <person name="Fischer M.G."/>
            <person name="Hackl T."/>
            <person name="Roman M."/>
        </authorList>
    </citation>
    <scope>NUCLEOTIDE SEQUENCE [LARGE SCALE GENOMIC DNA]</scope>
    <source>
        <strain evidence="7 11">BVI</strain>
        <strain evidence="9 10">E4-10P</strain>
        <strain evidence="8 12">RCC970-E3</strain>
    </source>
</reference>
<dbReference type="InterPro" id="IPR011992">
    <property type="entry name" value="EF-hand-dom_pair"/>
</dbReference>
<dbReference type="OrthoDB" id="2021138at2759"/>
<dbReference type="OMA" id="IECFPES"/>
<keyword evidence="11" id="KW-1185">Reference proteome</keyword>
<evidence type="ECO:0000313" key="9">
    <source>
        <dbReference type="EMBL" id="KAA0173198.1"/>
    </source>
</evidence>
<feature type="region of interest" description="Disordered" evidence="5">
    <location>
        <begin position="128"/>
        <end position="216"/>
    </location>
</feature>
<feature type="domain" description="EF-hand" evidence="6">
    <location>
        <begin position="774"/>
        <end position="809"/>
    </location>
</feature>
<keyword evidence="3" id="KW-0106">Calcium</keyword>
<dbReference type="SMART" id="SM00369">
    <property type="entry name" value="LRR_TYP"/>
    <property type="match status" value="1"/>
</dbReference>
<evidence type="ECO:0000256" key="3">
    <source>
        <dbReference type="ARBA" id="ARBA00022837"/>
    </source>
</evidence>
<dbReference type="PANTHER" id="PTHR16306:SF1">
    <property type="entry name" value="CHROMOSOME UNDETERMINED SCAFFOLD_7, WHOLE GENOME SHOTGUN SEQUENCE"/>
    <property type="match status" value="1"/>
</dbReference>
<dbReference type="Proteomes" id="UP000323011">
    <property type="component" value="Unassembled WGS sequence"/>
</dbReference>
<keyword evidence="2" id="KW-0677">Repeat</keyword>
<dbReference type="Proteomes" id="UP000324907">
    <property type="component" value="Unassembled WGS sequence"/>
</dbReference>
<dbReference type="InterPro" id="IPR003591">
    <property type="entry name" value="Leu-rich_rpt_typical-subtyp"/>
</dbReference>
<feature type="coiled-coil region" evidence="4">
    <location>
        <begin position="379"/>
        <end position="413"/>
    </location>
</feature>
<evidence type="ECO:0000313" key="11">
    <source>
        <dbReference type="Proteomes" id="UP000323011"/>
    </source>
</evidence>
<dbReference type="InterPro" id="IPR018247">
    <property type="entry name" value="EF_Hand_1_Ca_BS"/>
</dbReference>
<name>A0A5A8C7L3_CAFRO</name>
<dbReference type="InterPro" id="IPR002048">
    <property type="entry name" value="EF_hand_dom"/>
</dbReference>
<dbReference type="SMART" id="SM00054">
    <property type="entry name" value="EFh"/>
    <property type="match status" value="1"/>
</dbReference>
<keyword evidence="1" id="KW-0433">Leucine-rich repeat</keyword>
<keyword evidence="4" id="KW-0175">Coiled coil</keyword>
<dbReference type="InterPro" id="IPR001611">
    <property type="entry name" value="Leu-rich_rpt"/>
</dbReference>
<evidence type="ECO:0000256" key="4">
    <source>
        <dbReference type="SAM" id="Coils"/>
    </source>
</evidence>
<feature type="compositionally biased region" description="Acidic residues" evidence="5">
    <location>
        <begin position="202"/>
        <end position="216"/>
    </location>
</feature>
<dbReference type="PROSITE" id="PS51450">
    <property type="entry name" value="LRR"/>
    <property type="match status" value="1"/>
</dbReference>
<dbReference type="GO" id="GO:0005509">
    <property type="term" value="F:calcium ion binding"/>
    <property type="evidence" value="ECO:0007669"/>
    <property type="project" value="InterPro"/>
</dbReference>
<protein>
    <recommendedName>
        <fullName evidence="6">EF-hand domain-containing protein</fullName>
    </recommendedName>
</protein>
<dbReference type="EMBL" id="VLTO01000036">
    <property type="protein sequence ID" value="KAA0173198.1"/>
    <property type="molecule type" value="Genomic_DNA"/>
</dbReference>
<proteinExistence type="predicted"/>
<evidence type="ECO:0000256" key="1">
    <source>
        <dbReference type="ARBA" id="ARBA00022614"/>
    </source>
</evidence>
<evidence type="ECO:0000256" key="2">
    <source>
        <dbReference type="ARBA" id="ARBA00022737"/>
    </source>
</evidence>
<dbReference type="EMBL" id="VLTN01000047">
    <property type="protein sequence ID" value="KAA0149013.1"/>
    <property type="molecule type" value="Genomic_DNA"/>
</dbReference>
<evidence type="ECO:0000313" key="8">
    <source>
        <dbReference type="EMBL" id="KAA0171029.1"/>
    </source>
</evidence>
<dbReference type="SUPFAM" id="SSF47473">
    <property type="entry name" value="EF-hand"/>
    <property type="match status" value="1"/>
</dbReference>
<dbReference type="EMBL" id="VLTL01000009">
    <property type="protein sequence ID" value="KAA0171029.1"/>
    <property type="molecule type" value="Genomic_DNA"/>
</dbReference>
<feature type="compositionally biased region" description="Low complexity" evidence="5">
    <location>
        <begin position="447"/>
        <end position="461"/>
    </location>
</feature>
<dbReference type="GO" id="GO:0005737">
    <property type="term" value="C:cytoplasm"/>
    <property type="evidence" value="ECO:0007669"/>
    <property type="project" value="TreeGrafter"/>
</dbReference>
<accession>A0A5A8C7L3</accession>
<dbReference type="PROSITE" id="PS00018">
    <property type="entry name" value="EF_HAND_1"/>
    <property type="match status" value="1"/>
</dbReference>
<dbReference type="CDD" id="cd00051">
    <property type="entry name" value="EFh"/>
    <property type="match status" value="1"/>
</dbReference>
<evidence type="ECO:0000256" key="5">
    <source>
        <dbReference type="SAM" id="MobiDB-lite"/>
    </source>
</evidence>
<organism evidence="7 11">
    <name type="scientific">Cafeteria roenbergensis</name>
    <name type="common">Marine flagellate</name>
    <dbReference type="NCBI Taxonomy" id="33653"/>
    <lineage>
        <taxon>Eukaryota</taxon>
        <taxon>Sar</taxon>
        <taxon>Stramenopiles</taxon>
        <taxon>Bigyra</taxon>
        <taxon>Opalozoa</taxon>
        <taxon>Bicosoecida</taxon>
        <taxon>Cafeteriaceae</taxon>
        <taxon>Cafeteria</taxon>
    </lineage>
</organism>
<sequence>MAEAYLRQFVEQNPDATKLSLARRGVSSLEPILPLLARLHSLRELDISNNTLRSLPADLSAALPRVECLFMAGNPIASSKVVIPGLKSLPQLRRLNIDLGSESQEDEVVLALRNLMFFNSISIYEDDGAQPAADGGQEASNGSHGGDGHGAADSKGAAADTEAAAAPQGRGAADAGAASERSEGSDAAAAASGDDGAAAADTGDDEGNDDDEDDDDFPIREVAMTEDDLEAVALVFGALKALRADVAGVDQDALTLAFDAHVEAVMQRLRERLEHEGDPFVRQAAILSAKHDLYDVVAAQVAEHAASGPASKQFAAVVRRLRAEQQQVVAELPMVVADATEHARRRLEKQRARTAGSEERAAELLKAASFLETHVNAARDEQEAMAQAFEQDRARLSERIRALEAENASLRVTARQFGGSEAVRKLSPSKGPSLRASALSDDDYARPDGSAPDAPKAAAGAMPPPPPTGYAARHAAARAADSSAASASAAPVFATAQRAAAASALDSSDAYEAGPGSSATSVATVPTSSGVAIKALTLKQLKATIEAIYASKKRFDAKCAKAKLPRETLEQHIYTYLNQQYGLRKLIVKHVAAIVKAVNRFSAVDNDVCVFGQILRNEVEEKFVQTQSSLKGTVKDLLRVFLKGKHPHKTDSVIDRLLRQRMSTVVFREEWQDMVRYMYKEEDADALCRILGEVIAADPQASSRLRHFKAMQKGADEVAAEGADLVGRAGAQRKADARQRKQAELHREAVDKGAVNYGSLLKTMLDFQLRGHQKYLEKFRRVFSHVDADGNGVVDEPEFRRLVKGIDSSKNDAQIDSLVALVDPFGHGHITFSDCVESLLGHP</sequence>
<dbReference type="SUPFAM" id="SSF52058">
    <property type="entry name" value="L domain-like"/>
    <property type="match status" value="1"/>
</dbReference>
<evidence type="ECO:0000313" key="10">
    <source>
        <dbReference type="Proteomes" id="UP000322899"/>
    </source>
</evidence>
<dbReference type="Gene3D" id="3.80.10.10">
    <property type="entry name" value="Ribonuclease Inhibitor"/>
    <property type="match status" value="1"/>
</dbReference>
<dbReference type="PANTHER" id="PTHR16306">
    <property type="entry name" value="TRANSLIN-ASSOCIATED FACTOR X-INTERACTING PROTEIN 1"/>
    <property type="match status" value="1"/>
</dbReference>
<feature type="compositionally biased region" description="Low complexity" evidence="5">
    <location>
        <begin position="153"/>
        <end position="201"/>
    </location>
</feature>
<evidence type="ECO:0000259" key="6">
    <source>
        <dbReference type="PROSITE" id="PS50222"/>
    </source>
</evidence>
<dbReference type="InterPro" id="IPR032675">
    <property type="entry name" value="LRR_dom_sf"/>
</dbReference>
<dbReference type="AlphaFoldDB" id="A0A5A8C7L3"/>
<dbReference type="Proteomes" id="UP000322899">
    <property type="component" value="Unassembled WGS sequence"/>
</dbReference>
<evidence type="ECO:0000313" key="12">
    <source>
        <dbReference type="Proteomes" id="UP000324907"/>
    </source>
</evidence>
<dbReference type="Gene3D" id="1.10.238.10">
    <property type="entry name" value="EF-hand"/>
    <property type="match status" value="1"/>
</dbReference>
<dbReference type="PROSITE" id="PS50222">
    <property type="entry name" value="EF_HAND_2"/>
    <property type="match status" value="1"/>
</dbReference>
<evidence type="ECO:0000313" key="7">
    <source>
        <dbReference type="EMBL" id="KAA0149013.1"/>
    </source>
</evidence>
<comment type="caution">
    <text evidence="7">The sequence shown here is derived from an EMBL/GenBank/DDBJ whole genome shotgun (WGS) entry which is preliminary data.</text>
</comment>
<feature type="region of interest" description="Disordered" evidence="5">
    <location>
        <begin position="421"/>
        <end position="476"/>
    </location>
</feature>
<gene>
    <name evidence="9" type="ORF">FNF27_05286</name>
    <name evidence="8" type="ORF">FNF28_01034</name>
    <name evidence="7" type="ORF">FNF29_06304</name>
</gene>